<comment type="caution">
    <text evidence="3">The sequence shown here is derived from an EMBL/GenBank/DDBJ whole genome shotgun (WGS) entry which is preliminary data.</text>
</comment>
<name>A0A4Q5HN03_9BACT</name>
<feature type="transmembrane region" description="Helical" evidence="1">
    <location>
        <begin position="110"/>
        <end position="129"/>
    </location>
</feature>
<feature type="transmembrane region" description="Helical" evidence="1">
    <location>
        <begin position="293"/>
        <end position="314"/>
    </location>
</feature>
<keyword evidence="1" id="KW-0812">Transmembrane</keyword>
<dbReference type="InterPro" id="IPR049458">
    <property type="entry name" value="EpsG-like"/>
</dbReference>
<feature type="transmembrane region" description="Helical" evidence="1">
    <location>
        <begin position="80"/>
        <end position="103"/>
    </location>
</feature>
<feature type="transmembrane region" description="Helical" evidence="1">
    <location>
        <begin position="40"/>
        <end position="60"/>
    </location>
</feature>
<protein>
    <submittedName>
        <fullName evidence="3">EpsG family protein</fullName>
    </submittedName>
</protein>
<feature type="transmembrane region" description="Helical" evidence="1">
    <location>
        <begin position="6"/>
        <end position="28"/>
    </location>
</feature>
<accession>A0A4Q5HN03</accession>
<proteinExistence type="predicted"/>
<gene>
    <name evidence="3" type="ORF">F2Y51_15735</name>
    <name evidence="2" type="ORF">F2Y58_16710</name>
</gene>
<reference evidence="4 5" key="1">
    <citation type="journal article" date="2019" name="Nat. Med.">
        <title>A library of human gut bacterial isolates paired with longitudinal multiomics data enables mechanistic microbiome research.</title>
        <authorList>
            <person name="Poyet M."/>
            <person name="Groussin M."/>
            <person name="Gibbons S.M."/>
            <person name="Avila-Pacheco J."/>
            <person name="Jiang X."/>
            <person name="Kearney S.M."/>
            <person name="Perrotta A.R."/>
            <person name="Berdy B."/>
            <person name="Zhao S."/>
            <person name="Lieberman T.D."/>
            <person name="Swanson P.K."/>
            <person name="Smith M."/>
            <person name="Roesemann S."/>
            <person name="Alexander J.E."/>
            <person name="Rich S.A."/>
            <person name="Livny J."/>
            <person name="Vlamakis H."/>
            <person name="Clish C."/>
            <person name="Bullock K."/>
            <person name="Deik A."/>
            <person name="Scott J."/>
            <person name="Pierce K.A."/>
            <person name="Xavier R.J."/>
            <person name="Alm E.J."/>
        </authorList>
    </citation>
    <scope>NUCLEOTIDE SEQUENCE [LARGE SCALE GENOMIC DNA]</scope>
    <source>
        <strain evidence="2 5">BIOML-A1</strain>
        <strain evidence="3 4">BIOML-A4</strain>
    </source>
</reference>
<feature type="transmembrane region" description="Helical" evidence="1">
    <location>
        <begin position="320"/>
        <end position="340"/>
    </location>
</feature>
<keyword evidence="1" id="KW-0472">Membrane</keyword>
<evidence type="ECO:0000313" key="5">
    <source>
        <dbReference type="Proteomes" id="UP000481616"/>
    </source>
</evidence>
<feature type="transmembrane region" description="Helical" evidence="1">
    <location>
        <begin position="208"/>
        <end position="227"/>
    </location>
</feature>
<evidence type="ECO:0000313" key="3">
    <source>
        <dbReference type="EMBL" id="KAA5403321.1"/>
    </source>
</evidence>
<keyword evidence="1" id="KW-1133">Transmembrane helix</keyword>
<dbReference type="Proteomes" id="UP000441162">
    <property type="component" value="Unassembled WGS sequence"/>
</dbReference>
<dbReference type="Pfam" id="PF14897">
    <property type="entry name" value="EpsG"/>
    <property type="match status" value="1"/>
</dbReference>
<organism evidence="3 4">
    <name type="scientific">Phocaeicola dorei</name>
    <dbReference type="NCBI Taxonomy" id="357276"/>
    <lineage>
        <taxon>Bacteria</taxon>
        <taxon>Pseudomonadati</taxon>
        <taxon>Bacteroidota</taxon>
        <taxon>Bacteroidia</taxon>
        <taxon>Bacteroidales</taxon>
        <taxon>Bacteroidaceae</taxon>
        <taxon>Phocaeicola</taxon>
    </lineage>
</organism>
<evidence type="ECO:0000256" key="1">
    <source>
        <dbReference type="SAM" id="Phobius"/>
    </source>
</evidence>
<dbReference type="Proteomes" id="UP000481616">
    <property type="component" value="Unassembled WGS sequence"/>
</dbReference>
<feature type="transmembrane region" description="Helical" evidence="1">
    <location>
        <begin position="234"/>
        <end position="253"/>
    </location>
</feature>
<feature type="transmembrane region" description="Helical" evidence="1">
    <location>
        <begin position="259"/>
        <end position="281"/>
    </location>
</feature>
<feature type="transmembrane region" description="Helical" evidence="1">
    <location>
        <begin position="135"/>
        <end position="156"/>
    </location>
</feature>
<sequence>MLQHYSYIYSVPYLVYFFFLLLTMLKEFVYLNKRQEKKKLDLLVLGSLIVFFGLRGFVYTDWTLYYQFFLKLPMLADWDYWTLDGIVFDCGYEKGFILYSILIKSLFSNYFIWVFIGSLLDLIVIHKIITKNTNYYILAVIMFILFGGLTIEFNLYRNSKAIICFLLSINYLQKRKLIPYLLLNALGCYFHISALLYLPLYFILDRRINMKLIWTLFIIGNVIYLFQIPYLSKILLSVGAILGGRINALIYFYMADSHFGVSAGITIGYIERAISFILLALYYQKSRNSFTQVYVNMFFIYVFIYLYCSEFSIITQRVPLLFVLSYTIIYPQIFACFTSLKTKRYFLVVFVLYSVLKLAESNNEIFSRYDNLLFGIEKYEEREKILRQFIDKSE</sequence>
<feature type="transmembrane region" description="Helical" evidence="1">
    <location>
        <begin position="177"/>
        <end position="202"/>
    </location>
</feature>
<dbReference type="EMBL" id="VVZA01000015">
    <property type="protein sequence ID" value="KAA5403321.1"/>
    <property type="molecule type" value="Genomic_DNA"/>
</dbReference>
<dbReference type="AlphaFoldDB" id="A0A4Q5HN03"/>
<evidence type="ECO:0000313" key="4">
    <source>
        <dbReference type="Proteomes" id="UP000441162"/>
    </source>
</evidence>
<dbReference type="EMBL" id="VVYY01000016">
    <property type="protein sequence ID" value="KAA5395265.1"/>
    <property type="molecule type" value="Genomic_DNA"/>
</dbReference>
<evidence type="ECO:0000313" key="2">
    <source>
        <dbReference type="EMBL" id="KAA5395265.1"/>
    </source>
</evidence>